<dbReference type="PRINTS" id="PR00502">
    <property type="entry name" value="NUDIXFAMILY"/>
</dbReference>
<dbReference type="PROSITE" id="PS00893">
    <property type="entry name" value="NUDIX_BOX"/>
    <property type="match status" value="1"/>
</dbReference>
<evidence type="ECO:0000313" key="5">
    <source>
        <dbReference type="EMBL" id="MDC7692927.1"/>
    </source>
</evidence>
<name>A0ABT5I9T3_9CAUL</name>
<dbReference type="Pfam" id="PF00293">
    <property type="entry name" value="NUDIX"/>
    <property type="match status" value="1"/>
</dbReference>
<comment type="caution">
    <text evidence="5">The sequence shown here is derived from an EMBL/GenBank/DDBJ whole genome shotgun (WGS) entry which is preliminary data.</text>
</comment>
<dbReference type="InterPro" id="IPR000086">
    <property type="entry name" value="NUDIX_hydrolase_dom"/>
</dbReference>
<reference evidence="5 6" key="1">
    <citation type="submission" date="2023-01" db="EMBL/GenBank/DDBJ databases">
        <title>Novel species of the genus Asticcacaulis isolated from rivers.</title>
        <authorList>
            <person name="Lu H."/>
        </authorList>
    </citation>
    <scope>NUCLEOTIDE SEQUENCE [LARGE SCALE GENOMIC DNA]</scope>
    <source>
        <strain evidence="5 6">DXS10W</strain>
    </source>
</reference>
<protein>
    <submittedName>
        <fullName evidence="5">NUDIX domain-containing protein</fullName>
    </submittedName>
</protein>
<evidence type="ECO:0000313" key="6">
    <source>
        <dbReference type="Proteomes" id="UP001216595"/>
    </source>
</evidence>
<dbReference type="PANTHER" id="PTHR43046">
    <property type="entry name" value="GDP-MANNOSE MANNOSYL HYDROLASE"/>
    <property type="match status" value="1"/>
</dbReference>
<dbReference type="InterPro" id="IPR020084">
    <property type="entry name" value="NUDIX_hydrolase_CS"/>
</dbReference>
<comment type="cofactor">
    <cofactor evidence="1">
        <name>Mg(2+)</name>
        <dbReference type="ChEBI" id="CHEBI:18420"/>
    </cofactor>
</comment>
<evidence type="ECO:0000256" key="3">
    <source>
        <dbReference type="RuleBase" id="RU003476"/>
    </source>
</evidence>
<dbReference type="Proteomes" id="UP001216595">
    <property type="component" value="Unassembled WGS sequence"/>
</dbReference>
<accession>A0ABT5I9T3</accession>
<evidence type="ECO:0000259" key="4">
    <source>
        <dbReference type="PROSITE" id="PS51462"/>
    </source>
</evidence>
<dbReference type="InterPro" id="IPR015797">
    <property type="entry name" value="NUDIX_hydrolase-like_dom_sf"/>
</dbReference>
<organism evidence="5 6">
    <name type="scientific">Asticcacaulis currens</name>
    <dbReference type="NCBI Taxonomy" id="2984210"/>
    <lineage>
        <taxon>Bacteria</taxon>
        <taxon>Pseudomonadati</taxon>
        <taxon>Pseudomonadota</taxon>
        <taxon>Alphaproteobacteria</taxon>
        <taxon>Caulobacterales</taxon>
        <taxon>Caulobacteraceae</taxon>
        <taxon>Asticcacaulis</taxon>
    </lineage>
</organism>
<evidence type="ECO:0000256" key="1">
    <source>
        <dbReference type="ARBA" id="ARBA00001946"/>
    </source>
</evidence>
<keyword evidence="6" id="KW-1185">Reference proteome</keyword>
<comment type="similarity">
    <text evidence="3">Belongs to the Nudix hydrolase family.</text>
</comment>
<sequence length="136" mass="15063">MTKIIALATAVVVDPHRKLALVVRKHDSSTYIQPGGKIDAGETPIEALRRELREEIGLELAEDEAVYLGHFTAPAVHEMGFRVHSQAFWIETDKPVCAASEIAEIKWIDPVQALNFPLAPLSRQLMTLAAQRLNQA</sequence>
<feature type="domain" description="Nudix hydrolase" evidence="4">
    <location>
        <begin position="3"/>
        <end position="131"/>
    </location>
</feature>
<dbReference type="CDD" id="cd04690">
    <property type="entry name" value="NUDIX_Hydrolase"/>
    <property type="match status" value="1"/>
</dbReference>
<keyword evidence="2 3" id="KW-0378">Hydrolase</keyword>
<dbReference type="PANTHER" id="PTHR43046:SF2">
    <property type="entry name" value="8-OXO-DGTP DIPHOSPHATASE-RELATED"/>
    <property type="match status" value="1"/>
</dbReference>
<dbReference type="PROSITE" id="PS51462">
    <property type="entry name" value="NUDIX"/>
    <property type="match status" value="1"/>
</dbReference>
<dbReference type="EMBL" id="JAQQKW010000001">
    <property type="protein sequence ID" value="MDC7692927.1"/>
    <property type="molecule type" value="Genomic_DNA"/>
</dbReference>
<gene>
    <name evidence="5" type="ORF">PQU94_01390</name>
</gene>
<evidence type="ECO:0000256" key="2">
    <source>
        <dbReference type="ARBA" id="ARBA00022801"/>
    </source>
</evidence>
<dbReference type="InterPro" id="IPR020476">
    <property type="entry name" value="Nudix_hydrolase"/>
</dbReference>
<dbReference type="RefSeq" id="WP_272739706.1">
    <property type="nucleotide sequence ID" value="NZ_JAQQKW010000001.1"/>
</dbReference>
<dbReference type="SUPFAM" id="SSF55811">
    <property type="entry name" value="Nudix"/>
    <property type="match status" value="1"/>
</dbReference>
<proteinExistence type="inferred from homology"/>
<dbReference type="Gene3D" id="3.90.79.10">
    <property type="entry name" value="Nucleoside Triphosphate Pyrophosphohydrolase"/>
    <property type="match status" value="1"/>
</dbReference>